<feature type="transmembrane region" description="Helical" evidence="9">
    <location>
        <begin position="370"/>
        <end position="394"/>
    </location>
</feature>
<reference evidence="10 11" key="1">
    <citation type="submission" date="2018-11" db="EMBL/GenBank/DDBJ databases">
        <title>Trebonia kvetii gen.nov., sp.nov., a novel acidophilic actinobacterium, and proposal of the new actinobacterial family Treboniaceae fam. nov.</title>
        <authorList>
            <person name="Rapoport D."/>
            <person name="Sagova-Mareckova M."/>
            <person name="Sedlacek I."/>
            <person name="Provaznik J."/>
            <person name="Kralova S."/>
            <person name="Pavlinic D."/>
            <person name="Benes V."/>
            <person name="Kopecky J."/>
        </authorList>
    </citation>
    <scope>NUCLEOTIDE SEQUENCE [LARGE SCALE GENOMIC DNA]</scope>
    <source>
        <strain evidence="10 11">15Tr583</strain>
    </source>
</reference>
<dbReference type="GO" id="GO:0055085">
    <property type="term" value="P:transmembrane transport"/>
    <property type="evidence" value="ECO:0007669"/>
    <property type="project" value="TreeGrafter"/>
</dbReference>
<keyword evidence="11" id="KW-1185">Reference proteome</keyword>
<feature type="transmembrane region" description="Helical" evidence="9">
    <location>
        <begin position="261"/>
        <end position="280"/>
    </location>
</feature>
<proteinExistence type="inferred from homology"/>
<dbReference type="PANTHER" id="PTHR21716">
    <property type="entry name" value="TRANSMEMBRANE PROTEIN"/>
    <property type="match status" value="1"/>
</dbReference>
<dbReference type="EMBL" id="RPFW01000004">
    <property type="protein sequence ID" value="TVZ03347.1"/>
    <property type="molecule type" value="Genomic_DNA"/>
</dbReference>
<evidence type="ECO:0000256" key="4">
    <source>
        <dbReference type="ARBA" id="ARBA00022475"/>
    </source>
</evidence>
<dbReference type="AlphaFoldDB" id="A0A6P2BXA2"/>
<dbReference type="GO" id="GO:0005886">
    <property type="term" value="C:plasma membrane"/>
    <property type="evidence" value="ECO:0007669"/>
    <property type="project" value="UniProtKB-SubCell"/>
</dbReference>
<feature type="region of interest" description="Disordered" evidence="8">
    <location>
        <begin position="43"/>
        <end position="107"/>
    </location>
</feature>
<sequence length="492" mass="50807">MRGQAAKRVAQGVAGLRAAGSRSLALWAAWTAARMTTDSVAPAEPIGHGAAPAQATAEPISAPDSPVPDSAVPDSPLQGSPSPDSPAVDSRAPESATHAARQGGGGHDGDVPRWLRASAGWAWRLLLIAALLYVAGRVASLLYLVIVPFAAAILLTALLQPLTARLKRSGLGPLSATWCTLLLAFVLIGGAVWLVTARVEAEYPTLLVQVRHTSNQIQHWLAGAPFHVRTGNLEKISDNLVNYLSTHRSTLEGAALTGGRIVVELLAGIVLCFFISFFLIKDGERIWSWLVSGFSADRRRRANVAGRAAWQAVVYYIRGTIAVAAIHSVVMGITLTVIGSPLVAPLALFMFVAAFVPLAGVLIAGTVAILIVLAAKGLVAAVIVLGVMIVMNQLEGHLLQPQVVGKMVRLHPLAVILVLAVAGVVAGIAGAVVAVPITAALTSASRALRRDRQGEPRADGQDGGQGGGQGDPQADGQGGGQDAAQADGQGTA</sequence>
<evidence type="ECO:0000313" key="10">
    <source>
        <dbReference type="EMBL" id="TVZ03347.1"/>
    </source>
</evidence>
<feature type="compositionally biased region" description="Low complexity" evidence="8">
    <location>
        <begin position="482"/>
        <end position="492"/>
    </location>
</feature>
<feature type="transmembrane region" description="Helical" evidence="9">
    <location>
        <begin position="114"/>
        <end position="135"/>
    </location>
</feature>
<feature type="transmembrane region" description="Helical" evidence="9">
    <location>
        <begin position="414"/>
        <end position="442"/>
    </location>
</feature>
<evidence type="ECO:0000256" key="5">
    <source>
        <dbReference type="ARBA" id="ARBA00022692"/>
    </source>
</evidence>
<accession>A0A6P2BXA2</accession>
<keyword evidence="3" id="KW-0813">Transport</keyword>
<evidence type="ECO:0000256" key="8">
    <source>
        <dbReference type="SAM" id="MobiDB-lite"/>
    </source>
</evidence>
<feature type="compositionally biased region" description="Basic and acidic residues" evidence="8">
    <location>
        <begin position="448"/>
        <end position="460"/>
    </location>
</feature>
<comment type="similarity">
    <text evidence="2">Belongs to the autoinducer-2 exporter (AI-2E) (TC 2.A.86) family.</text>
</comment>
<feature type="transmembrane region" description="Helical" evidence="9">
    <location>
        <begin position="308"/>
        <end position="330"/>
    </location>
</feature>
<feature type="compositionally biased region" description="Low complexity" evidence="8">
    <location>
        <begin position="61"/>
        <end position="76"/>
    </location>
</feature>
<name>A0A6P2BXA2_9ACTN</name>
<gene>
    <name evidence="10" type="ORF">EAS64_23360</name>
</gene>
<comment type="caution">
    <text evidence="10">The sequence shown here is derived from an EMBL/GenBank/DDBJ whole genome shotgun (WGS) entry which is preliminary data.</text>
</comment>
<dbReference type="InterPro" id="IPR002549">
    <property type="entry name" value="AI-2E-like"/>
</dbReference>
<dbReference type="PANTHER" id="PTHR21716:SF53">
    <property type="entry name" value="PERMEASE PERM-RELATED"/>
    <property type="match status" value="1"/>
</dbReference>
<keyword evidence="7 9" id="KW-0472">Membrane</keyword>
<feature type="compositionally biased region" description="Gly residues" evidence="8">
    <location>
        <begin position="461"/>
        <end position="481"/>
    </location>
</feature>
<feature type="transmembrane region" description="Helical" evidence="9">
    <location>
        <begin position="342"/>
        <end position="363"/>
    </location>
</feature>
<dbReference type="Pfam" id="PF01594">
    <property type="entry name" value="AI-2E_transport"/>
    <property type="match status" value="1"/>
</dbReference>
<evidence type="ECO:0000256" key="1">
    <source>
        <dbReference type="ARBA" id="ARBA00004651"/>
    </source>
</evidence>
<comment type="subcellular location">
    <subcellularLocation>
        <location evidence="1">Cell membrane</location>
        <topology evidence="1">Multi-pass membrane protein</topology>
    </subcellularLocation>
</comment>
<evidence type="ECO:0000313" key="11">
    <source>
        <dbReference type="Proteomes" id="UP000460272"/>
    </source>
</evidence>
<dbReference type="OrthoDB" id="9784366at2"/>
<evidence type="ECO:0000256" key="3">
    <source>
        <dbReference type="ARBA" id="ARBA00022448"/>
    </source>
</evidence>
<evidence type="ECO:0000256" key="6">
    <source>
        <dbReference type="ARBA" id="ARBA00022989"/>
    </source>
</evidence>
<protein>
    <submittedName>
        <fullName evidence="10">AI-2E family transporter</fullName>
    </submittedName>
</protein>
<feature type="transmembrane region" description="Helical" evidence="9">
    <location>
        <begin position="141"/>
        <end position="159"/>
    </location>
</feature>
<evidence type="ECO:0000256" key="9">
    <source>
        <dbReference type="SAM" id="Phobius"/>
    </source>
</evidence>
<feature type="region of interest" description="Disordered" evidence="8">
    <location>
        <begin position="448"/>
        <end position="492"/>
    </location>
</feature>
<organism evidence="10 11">
    <name type="scientific">Trebonia kvetii</name>
    <dbReference type="NCBI Taxonomy" id="2480626"/>
    <lineage>
        <taxon>Bacteria</taxon>
        <taxon>Bacillati</taxon>
        <taxon>Actinomycetota</taxon>
        <taxon>Actinomycetes</taxon>
        <taxon>Streptosporangiales</taxon>
        <taxon>Treboniaceae</taxon>
        <taxon>Trebonia</taxon>
    </lineage>
</organism>
<feature type="transmembrane region" description="Helical" evidence="9">
    <location>
        <begin position="171"/>
        <end position="195"/>
    </location>
</feature>
<keyword evidence="5 9" id="KW-0812">Transmembrane</keyword>
<evidence type="ECO:0000256" key="2">
    <source>
        <dbReference type="ARBA" id="ARBA00009773"/>
    </source>
</evidence>
<evidence type="ECO:0000256" key="7">
    <source>
        <dbReference type="ARBA" id="ARBA00023136"/>
    </source>
</evidence>
<dbReference type="RefSeq" id="WP_145856023.1">
    <property type="nucleotide sequence ID" value="NZ_RPFW01000004.1"/>
</dbReference>
<keyword evidence="6 9" id="KW-1133">Transmembrane helix</keyword>
<dbReference type="Proteomes" id="UP000460272">
    <property type="component" value="Unassembled WGS sequence"/>
</dbReference>
<keyword evidence="4" id="KW-1003">Cell membrane</keyword>